<dbReference type="PROSITE" id="PS00518">
    <property type="entry name" value="ZF_RING_1"/>
    <property type="match status" value="1"/>
</dbReference>
<dbReference type="Pfam" id="PF01734">
    <property type="entry name" value="Patatin"/>
    <property type="match status" value="1"/>
</dbReference>
<keyword evidence="4" id="KW-0862">Zinc</keyword>
<dbReference type="AlphaFoldDB" id="A0A9P4MF57"/>
<dbReference type="GO" id="GO:0046486">
    <property type="term" value="P:glycerolipid metabolic process"/>
    <property type="evidence" value="ECO:0007669"/>
    <property type="project" value="UniProtKB-ARBA"/>
</dbReference>
<evidence type="ECO:0000313" key="10">
    <source>
        <dbReference type="Proteomes" id="UP000799772"/>
    </source>
</evidence>
<keyword evidence="10" id="KW-1185">Reference proteome</keyword>
<evidence type="ECO:0000256" key="6">
    <source>
        <dbReference type="ARBA" id="ARBA00023098"/>
    </source>
</evidence>
<name>A0A9P4MF57_9PEZI</name>
<dbReference type="Proteomes" id="UP000799772">
    <property type="component" value="Unassembled WGS sequence"/>
</dbReference>
<feature type="short sequence motif" description="GXGXXG" evidence="7">
    <location>
        <begin position="478"/>
        <end position="483"/>
    </location>
</feature>
<dbReference type="InterPro" id="IPR016035">
    <property type="entry name" value="Acyl_Trfase/lysoPLipase"/>
</dbReference>
<comment type="caution">
    <text evidence="9">The sequence shown here is derived from an EMBL/GenBank/DDBJ whole genome shotgun (WGS) entry which is preliminary data.</text>
</comment>
<feature type="domain" description="PNPLA" evidence="8">
    <location>
        <begin position="474"/>
        <end position="684"/>
    </location>
</feature>
<dbReference type="GO" id="GO:0019369">
    <property type="term" value="P:arachidonate metabolic process"/>
    <property type="evidence" value="ECO:0007669"/>
    <property type="project" value="TreeGrafter"/>
</dbReference>
<keyword evidence="1" id="KW-0479">Metal-binding</keyword>
<keyword evidence="2" id="KW-0863">Zinc-finger</keyword>
<evidence type="ECO:0000256" key="3">
    <source>
        <dbReference type="ARBA" id="ARBA00022801"/>
    </source>
</evidence>
<gene>
    <name evidence="9" type="ORF">NA57DRAFT_31891</name>
</gene>
<keyword evidence="3 7" id="KW-0378">Hydrolase</keyword>
<dbReference type="GO" id="GO:0047499">
    <property type="term" value="F:calcium-independent phospholipase A2 activity"/>
    <property type="evidence" value="ECO:0007669"/>
    <property type="project" value="TreeGrafter"/>
</dbReference>
<dbReference type="CDD" id="cd07199">
    <property type="entry name" value="Pat17_PNPLA8_PNPLA9_like"/>
    <property type="match status" value="1"/>
</dbReference>
<dbReference type="Gene3D" id="3.40.1090.10">
    <property type="entry name" value="Cytosolic phospholipase A2 catalytic domain"/>
    <property type="match status" value="1"/>
</dbReference>
<dbReference type="PROSITE" id="PS51635">
    <property type="entry name" value="PNPLA"/>
    <property type="match status" value="1"/>
</dbReference>
<feature type="short sequence motif" description="GXSXG" evidence="7">
    <location>
        <begin position="513"/>
        <end position="517"/>
    </location>
</feature>
<dbReference type="InterPro" id="IPR002641">
    <property type="entry name" value="PNPLA_dom"/>
</dbReference>
<feature type="active site" description="Nucleophile" evidence="7">
    <location>
        <position position="515"/>
    </location>
</feature>
<evidence type="ECO:0000313" key="9">
    <source>
        <dbReference type="EMBL" id="KAF2103254.1"/>
    </source>
</evidence>
<reference evidence="9" key="1">
    <citation type="journal article" date="2020" name="Stud. Mycol.">
        <title>101 Dothideomycetes genomes: a test case for predicting lifestyles and emergence of pathogens.</title>
        <authorList>
            <person name="Haridas S."/>
            <person name="Albert R."/>
            <person name="Binder M."/>
            <person name="Bloem J."/>
            <person name="Labutti K."/>
            <person name="Salamov A."/>
            <person name="Andreopoulos B."/>
            <person name="Baker S."/>
            <person name="Barry K."/>
            <person name="Bills G."/>
            <person name="Bluhm B."/>
            <person name="Cannon C."/>
            <person name="Castanera R."/>
            <person name="Culley D."/>
            <person name="Daum C."/>
            <person name="Ezra D."/>
            <person name="Gonzalez J."/>
            <person name="Henrissat B."/>
            <person name="Kuo A."/>
            <person name="Liang C."/>
            <person name="Lipzen A."/>
            <person name="Lutzoni F."/>
            <person name="Magnuson J."/>
            <person name="Mondo S."/>
            <person name="Nolan M."/>
            <person name="Ohm R."/>
            <person name="Pangilinan J."/>
            <person name="Park H.-J."/>
            <person name="Ramirez L."/>
            <person name="Alfaro M."/>
            <person name="Sun H."/>
            <person name="Tritt A."/>
            <person name="Yoshinaga Y."/>
            <person name="Zwiers L.-H."/>
            <person name="Turgeon B."/>
            <person name="Goodwin S."/>
            <person name="Spatafora J."/>
            <person name="Crous P."/>
            <person name="Grigoriev I."/>
        </authorList>
    </citation>
    <scope>NUCLEOTIDE SEQUENCE</scope>
    <source>
        <strain evidence="9">CBS 133067</strain>
    </source>
</reference>
<dbReference type="OrthoDB" id="194358at2759"/>
<sequence>MTITHELAQTRVTRYPHAFRAVQTRSRDLPQFVVLVGKQSKSSMLRTILDTPNDPLLRGTHGQIYIRADTRSNRPLYYIDCEANLFKPKHADSAKGVGPSDVTKVNWLSTQRLSTCSFGNLLCADVLAPLSSLVCYFAADLGGLRGVARLLAEQLLHSKGTDLPPEASAAILIITDTRSATFEQAVAESRMVELVKHFIAAEAPIEPQLAAKVDRLCKSLRVIGFHNSLNLQKRCKTFRSIVSAVSDAQATSRSLLCLAFSARHAEALFTSLLHHFSTQNQDRFSFVDASRPDGFSISRFPQQLQKLLQLMPSEAYLWHSVVPYVANALLLASFPPGSHCEWILVCRDAIQNYTHRIDIQEKFLSDLEHELERQLSELQSQQGRTALHYTKTLRHLNSEIPIPKSHELCSCLMRMPERDLSCGHSFCETCLQLIAQKCNMRRYHYTITGCPACGEEQKEPCFRLLPPTAGVRLLSIDGGGVRGVIPLMVLSSVEKSLSYLQCPLRDYFDLILGSSAGGVVSIGIGVKQWSTDDCLGNFEKLVYNLFSRKSSSYASFHLVRDFVQLCLSDCQYDSELVNTAFSNTFGRGLSLFSTLSTCSKVGVTTTRVRDAMPCLITNYNGTDPRQDVGYHIVRAEKPQEDIQVADAAICTSAAPWFFKPKAVPRLDTYEDGSLQENNPIAIALSEFRTIWPNRGEHPDIGLSLGTGWARNGAPRGGSDLPVRDRMPTRLARNFKQSLNGQKIWRRFFNTLPNSARHRYHRLEPMFGKEEPRIDELTALEDLKSFIEDWMSSNEWVQEVRLVLDGLIASIFYFELDALPEFIDGRYHVSGQILCRLNLSRLGQQNLYEMLRSTKSYFLVNGDPKSCLEAKLRNRLPFRKRIEFSCEDGAVAISIGGITSRSCSISGMPRAIDDLIRCQKLDAPFGTVEHDTMEKPLPSIPTKRKVCG</sequence>
<dbReference type="EMBL" id="ML978122">
    <property type="protein sequence ID" value="KAF2103254.1"/>
    <property type="molecule type" value="Genomic_DNA"/>
</dbReference>
<dbReference type="GO" id="GO:0016020">
    <property type="term" value="C:membrane"/>
    <property type="evidence" value="ECO:0007669"/>
    <property type="project" value="TreeGrafter"/>
</dbReference>
<dbReference type="PANTHER" id="PTHR24185">
    <property type="entry name" value="CALCIUM-INDEPENDENT PHOSPHOLIPASE A2-GAMMA"/>
    <property type="match status" value="1"/>
</dbReference>
<accession>A0A9P4MF57</accession>
<evidence type="ECO:0000256" key="1">
    <source>
        <dbReference type="ARBA" id="ARBA00022723"/>
    </source>
</evidence>
<dbReference type="SUPFAM" id="SSF52151">
    <property type="entry name" value="FabD/lysophospholipase-like"/>
    <property type="match status" value="1"/>
</dbReference>
<evidence type="ECO:0000256" key="4">
    <source>
        <dbReference type="ARBA" id="ARBA00022833"/>
    </source>
</evidence>
<keyword evidence="5 7" id="KW-0442">Lipid degradation</keyword>
<evidence type="ECO:0000256" key="5">
    <source>
        <dbReference type="ARBA" id="ARBA00022963"/>
    </source>
</evidence>
<comment type="caution">
    <text evidence="7">Lacks conserved residue(s) required for the propagation of feature annotation.</text>
</comment>
<evidence type="ECO:0000256" key="2">
    <source>
        <dbReference type="ARBA" id="ARBA00022771"/>
    </source>
</evidence>
<proteinExistence type="predicted"/>
<feature type="active site" description="Proton acceptor" evidence="7">
    <location>
        <position position="671"/>
    </location>
</feature>
<evidence type="ECO:0000259" key="8">
    <source>
        <dbReference type="PROSITE" id="PS51635"/>
    </source>
</evidence>
<organism evidence="9 10">
    <name type="scientific">Rhizodiscina lignyota</name>
    <dbReference type="NCBI Taxonomy" id="1504668"/>
    <lineage>
        <taxon>Eukaryota</taxon>
        <taxon>Fungi</taxon>
        <taxon>Dikarya</taxon>
        <taxon>Ascomycota</taxon>
        <taxon>Pezizomycotina</taxon>
        <taxon>Dothideomycetes</taxon>
        <taxon>Pleosporomycetidae</taxon>
        <taxon>Aulographales</taxon>
        <taxon>Rhizodiscinaceae</taxon>
        <taxon>Rhizodiscina</taxon>
    </lineage>
</organism>
<evidence type="ECO:0000256" key="7">
    <source>
        <dbReference type="PROSITE-ProRule" id="PRU01161"/>
    </source>
</evidence>
<dbReference type="InterPro" id="IPR017907">
    <property type="entry name" value="Znf_RING_CS"/>
</dbReference>
<dbReference type="GO" id="GO:0008270">
    <property type="term" value="F:zinc ion binding"/>
    <property type="evidence" value="ECO:0007669"/>
    <property type="project" value="UniProtKB-KW"/>
</dbReference>
<dbReference type="GO" id="GO:0016042">
    <property type="term" value="P:lipid catabolic process"/>
    <property type="evidence" value="ECO:0007669"/>
    <property type="project" value="UniProtKB-UniRule"/>
</dbReference>
<protein>
    <submittedName>
        <fullName evidence="9">FabD/lysophospholipase-like protein</fullName>
    </submittedName>
</protein>
<keyword evidence="6 7" id="KW-0443">Lipid metabolism</keyword>
<dbReference type="PANTHER" id="PTHR24185:SF1">
    <property type="entry name" value="CALCIUM-INDEPENDENT PHOSPHOLIPASE A2-GAMMA"/>
    <property type="match status" value="1"/>
</dbReference>